<feature type="transmembrane region" description="Helical" evidence="3">
    <location>
        <begin position="142"/>
        <end position="162"/>
    </location>
</feature>
<dbReference type="SMART" id="SM00563">
    <property type="entry name" value="PlsC"/>
    <property type="match status" value="1"/>
</dbReference>
<dbReference type="GO" id="GO:0006654">
    <property type="term" value="P:phosphatidic acid biosynthetic process"/>
    <property type="evidence" value="ECO:0007669"/>
    <property type="project" value="TreeGrafter"/>
</dbReference>
<feature type="domain" description="Phospholipid/glycerol acyltransferase" evidence="4">
    <location>
        <begin position="44"/>
        <end position="161"/>
    </location>
</feature>
<dbReference type="AlphaFoldDB" id="A0A4Y8Q1W3"/>
<evidence type="ECO:0000256" key="3">
    <source>
        <dbReference type="SAM" id="Phobius"/>
    </source>
</evidence>
<dbReference type="EMBL" id="MYFO01000012">
    <property type="protein sequence ID" value="TFE87802.1"/>
    <property type="molecule type" value="Genomic_DNA"/>
</dbReference>
<evidence type="ECO:0000313" key="6">
    <source>
        <dbReference type="Proteomes" id="UP000298246"/>
    </source>
</evidence>
<keyword evidence="1" id="KW-0808">Transferase</keyword>
<gene>
    <name evidence="5" type="ORF">B5M42_11390</name>
</gene>
<dbReference type="CDD" id="cd06551">
    <property type="entry name" value="LPLAT"/>
    <property type="match status" value="1"/>
</dbReference>
<name>A0A4Y8Q1W3_9BACL</name>
<keyword evidence="3" id="KW-0812">Transmembrane</keyword>
<sequence length="252" mass="28229">MIEAHKRPGFEAVFRLYNRHYLLRRHFHSLTVLGDVDPVESRPAVYVMNHCSWWDGLLVYEAVSRLSARAHFMMMEEQQLAKYAFFRKIGAFSIRKTSPSGIRDSLQYARGLLEQGHSVWIFPQGDIEHIDKRPLGFHSGTGLLLALCPYALAVPVSLYLMFGLHQKPEASLRFGEPLALDWAALGRKAAVQALEDAVTDQLERQRAQAIAGEPTQLAGDATALLRPGRSVSDTFDRWFGRSNGGRGRGVAP</sequence>
<accession>A0A4Y8Q1W3</accession>
<dbReference type="Pfam" id="PF01553">
    <property type="entry name" value="Acyltransferase"/>
    <property type="match status" value="1"/>
</dbReference>
<dbReference type="RefSeq" id="WP_134752844.1">
    <property type="nucleotide sequence ID" value="NZ_MYFO02000012.1"/>
</dbReference>
<dbReference type="PANTHER" id="PTHR10434:SF11">
    <property type="entry name" value="1-ACYL-SN-GLYCEROL-3-PHOSPHATE ACYLTRANSFERASE"/>
    <property type="match status" value="1"/>
</dbReference>
<dbReference type="GO" id="GO:0005886">
    <property type="term" value="C:plasma membrane"/>
    <property type="evidence" value="ECO:0007669"/>
    <property type="project" value="TreeGrafter"/>
</dbReference>
<evidence type="ECO:0000256" key="2">
    <source>
        <dbReference type="ARBA" id="ARBA00023315"/>
    </source>
</evidence>
<dbReference type="InterPro" id="IPR002123">
    <property type="entry name" value="Plipid/glycerol_acylTrfase"/>
</dbReference>
<dbReference type="GO" id="GO:0003841">
    <property type="term" value="F:1-acylglycerol-3-phosphate O-acyltransferase activity"/>
    <property type="evidence" value="ECO:0007669"/>
    <property type="project" value="TreeGrafter"/>
</dbReference>
<proteinExistence type="predicted"/>
<keyword evidence="3" id="KW-0472">Membrane</keyword>
<dbReference type="Proteomes" id="UP000298246">
    <property type="component" value="Unassembled WGS sequence"/>
</dbReference>
<evidence type="ECO:0000259" key="4">
    <source>
        <dbReference type="SMART" id="SM00563"/>
    </source>
</evidence>
<keyword evidence="6" id="KW-1185">Reference proteome</keyword>
<organism evidence="5 6">
    <name type="scientific">Paenibacillus athensensis</name>
    <dbReference type="NCBI Taxonomy" id="1967502"/>
    <lineage>
        <taxon>Bacteria</taxon>
        <taxon>Bacillati</taxon>
        <taxon>Bacillota</taxon>
        <taxon>Bacilli</taxon>
        <taxon>Bacillales</taxon>
        <taxon>Paenibacillaceae</taxon>
        <taxon>Paenibacillus</taxon>
    </lineage>
</organism>
<keyword evidence="2" id="KW-0012">Acyltransferase</keyword>
<evidence type="ECO:0000313" key="5">
    <source>
        <dbReference type="EMBL" id="TFE87802.1"/>
    </source>
</evidence>
<comment type="caution">
    <text evidence="5">The sequence shown here is derived from an EMBL/GenBank/DDBJ whole genome shotgun (WGS) entry which is preliminary data.</text>
</comment>
<dbReference type="PANTHER" id="PTHR10434">
    <property type="entry name" value="1-ACYL-SN-GLYCEROL-3-PHOSPHATE ACYLTRANSFERASE"/>
    <property type="match status" value="1"/>
</dbReference>
<keyword evidence="3" id="KW-1133">Transmembrane helix</keyword>
<dbReference type="OrthoDB" id="152799at2"/>
<reference evidence="5 6" key="1">
    <citation type="submission" date="2017-03" db="EMBL/GenBank/DDBJ databases">
        <title>Isolation of Levoglucosan Utilizing Bacteria.</title>
        <authorList>
            <person name="Arya A.S."/>
        </authorList>
    </citation>
    <scope>NUCLEOTIDE SEQUENCE [LARGE SCALE GENOMIC DNA]</scope>
    <source>
        <strain evidence="5 6">MEC069</strain>
    </source>
</reference>
<evidence type="ECO:0000256" key="1">
    <source>
        <dbReference type="ARBA" id="ARBA00022679"/>
    </source>
</evidence>
<protein>
    <recommendedName>
        <fullName evidence="4">Phospholipid/glycerol acyltransferase domain-containing protein</fullName>
    </recommendedName>
</protein>
<dbReference type="SUPFAM" id="SSF69593">
    <property type="entry name" value="Glycerol-3-phosphate (1)-acyltransferase"/>
    <property type="match status" value="1"/>
</dbReference>